<feature type="transmembrane region" description="Helical" evidence="1">
    <location>
        <begin position="360"/>
        <end position="379"/>
    </location>
</feature>
<comment type="caution">
    <text evidence="2">The sequence shown here is derived from an EMBL/GenBank/DDBJ whole genome shotgun (WGS) entry which is preliminary data.</text>
</comment>
<keyword evidence="3" id="KW-1185">Reference proteome</keyword>
<keyword evidence="1" id="KW-0812">Transmembrane</keyword>
<keyword evidence="1" id="KW-0472">Membrane</keyword>
<organism evidence="2 3">
    <name type="scientific">Larinioides sclopetarius</name>
    <dbReference type="NCBI Taxonomy" id="280406"/>
    <lineage>
        <taxon>Eukaryota</taxon>
        <taxon>Metazoa</taxon>
        <taxon>Ecdysozoa</taxon>
        <taxon>Arthropoda</taxon>
        <taxon>Chelicerata</taxon>
        <taxon>Arachnida</taxon>
        <taxon>Araneae</taxon>
        <taxon>Araneomorphae</taxon>
        <taxon>Entelegynae</taxon>
        <taxon>Araneoidea</taxon>
        <taxon>Araneidae</taxon>
        <taxon>Larinioides</taxon>
    </lineage>
</organism>
<feature type="transmembrane region" description="Helical" evidence="1">
    <location>
        <begin position="319"/>
        <end position="339"/>
    </location>
</feature>
<feature type="transmembrane region" description="Helical" evidence="1">
    <location>
        <begin position="399"/>
        <end position="420"/>
    </location>
</feature>
<feature type="transmembrane region" description="Helical" evidence="1">
    <location>
        <begin position="288"/>
        <end position="307"/>
    </location>
</feature>
<keyword evidence="1" id="KW-1133">Transmembrane helix</keyword>
<accession>A0AAV1Z5G8</accession>
<gene>
    <name evidence="2" type="ORF">LARSCL_LOCUS3269</name>
</gene>
<name>A0AAV1Z5G8_9ARAC</name>
<evidence type="ECO:0000256" key="1">
    <source>
        <dbReference type="SAM" id="Phobius"/>
    </source>
</evidence>
<reference evidence="2 3" key="1">
    <citation type="submission" date="2024-04" db="EMBL/GenBank/DDBJ databases">
        <authorList>
            <person name="Rising A."/>
            <person name="Reimegard J."/>
            <person name="Sonavane S."/>
            <person name="Akerstrom W."/>
            <person name="Nylinder S."/>
            <person name="Hedman E."/>
            <person name="Kallberg Y."/>
        </authorList>
    </citation>
    <scope>NUCLEOTIDE SEQUENCE [LARGE SCALE GENOMIC DNA]</scope>
</reference>
<dbReference type="Proteomes" id="UP001497382">
    <property type="component" value="Unassembled WGS sequence"/>
</dbReference>
<sequence length="437" mass="50247">METARISDERAQLLKDIANRINQLLLQANFLDMIPILDRDDSCDEQAPLDGNGTISNEQTPLDANHNVFNKPVPLDANHNEFNEQMPLDGYHNVFHERTPLDGNGAIFNEGSSDSDTNSQIIPCPRTSERRTNEVSLEEVVQAMYLAWLRNRQPKREVTLNFFTTKELYALHLGWKNGTRGRSCSSQPHKVAEALATTIAKELLPIPKCDENDLSIHFHIEFTTTKNLLVANLLDEWTLIRDGDWFPARYIETMFEDSDEQPPAVSEFWLGQVELYDKTRDFFLNPKLQIVLHIILFIWPLSILVIGSKYMECPMGHHLSHLLMILGCIGCSSVLYRLALMYLTSRVQYSAFWLWEWRGLRLIEFTYFIVFIVQAVHFIDIDPATEPDSNHCVKNFYSAALVTNYVSIALVSAYVLVYFITMCANRLSFWGLAIRYL</sequence>
<protein>
    <submittedName>
        <fullName evidence="2">Uncharacterized protein</fullName>
    </submittedName>
</protein>
<evidence type="ECO:0000313" key="3">
    <source>
        <dbReference type="Proteomes" id="UP001497382"/>
    </source>
</evidence>
<evidence type="ECO:0000313" key="2">
    <source>
        <dbReference type="EMBL" id="CAL1266746.1"/>
    </source>
</evidence>
<proteinExistence type="predicted"/>
<dbReference type="EMBL" id="CAXIEN010000024">
    <property type="protein sequence ID" value="CAL1266746.1"/>
    <property type="molecule type" value="Genomic_DNA"/>
</dbReference>
<dbReference type="AlphaFoldDB" id="A0AAV1Z5G8"/>